<dbReference type="InterPro" id="IPR036163">
    <property type="entry name" value="HMA_dom_sf"/>
</dbReference>
<reference evidence="8" key="1">
    <citation type="journal article" date="2019" name="Nat. Commun.">
        <title>The genome of broomcorn millet.</title>
        <authorList>
            <person name="Zou C."/>
            <person name="Miki D."/>
            <person name="Li D."/>
            <person name="Tang Q."/>
            <person name="Xiao L."/>
            <person name="Rajput S."/>
            <person name="Deng P."/>
            <person name="Jia W."/>
            <person name="Huang R."/>
            <person name="Zhang M."/>
            <person name="Sun Y."/>
            <person name="Hu J."/>
            <person name="Fu X."/>
            <person name="Schnable P.S."/>
            <person name="Li F."/>
            <person name="Zhang H."/>
            <person name="Feng B."/>
            <person name="Zhu X."/>
            <person name="Liu R."/>
            <person name="Schnable J.C."/>
            <person name="Zhu J.-K."/>
            <person name="Zhang H."/>
        </authorList>
    </citation>
    <scope>NUCLEOTIDE SEQUENCE [LARGE SCALE GENOMIC DNA]</scope>
</reference>
<keyword evidence="2" id="KW-0479">Metal-binding</keyword>
<evidence type="ECO:0000313" key="8">
    <source>
        <dbReference type="Proteomes" id="UP000275267"/>
    </source>
</evidence>
<name>A0A3L6SVD1_PANMI</name>
<keyword evidence="8" id="KW-1185">Reference proteome</keyword>
<feature type="region of interest" description="Disordered" evidence="5">
    <location>
        <begin position="70"/>
        <end position="252"/>
    </location>
</feature>
<dbReference type="CDD" id="cd00371">
    <property type="entry name" value="HMA"/>
    <property type="match status" value="1"/>
</dbReference>
<comment type="caution">
    <text evidence="7">The sequence shown here is derived from an EMBL/GenBank/DDBJ whole genome shotgun (WGS) entry which is preliminary data.</text>
</comment>
<dbReference type="InterPro" id="IPR006121">
    <property type="entry name" value="HMA_dom"/>
</dbReference>
<dbReference type="FunFam" id="3.30.70.100:FF:000008">
    <property type="entry name" value="Copper transport protein ATOX1"/>
    <property type="match status" value="1"/>
</dbReference>
<accession>A0A3L6SVD1</accession>
<evidence type="ECO:0000256" key="3">
    <source>
        <dbReference type="ARBA" id="ARBA00023289"/>
    </source>
</evidence>
<keyword evidence="1" id="KW-0488">Methylation</keyword>
<dbReference type="Gene3D" id="3.30.70.100">
    <property type="match status" value="1"/>
</dbReference>
<dbReference type="AlphaFoldDB" id="A0A3L6SVD1"/>
<keyword evidence="3" id="KW-0449">Lipoprotein</keyword>
<gene>
    <name evidence="7" type="ORF">C2845_PM05G13220</name>
</gene>
<feature type="compositionally biased region" description="Basic residues" evidence="5">
    <location>
        <begin position="99"/>
        <end position="108"/>
    </location>
</feature>
<dbReference type="EMBL" id="PQIB02000003">
    <property type="protein sequence ID" value="RLN28363.1"/>
    <property type="molecule type" value="Genomic_DNA"/>
</dbReference>
<sequence>MAAPEEGPEPLRYQTLALKVSIHCEGCKKKVKKVLHSIEGVYKTDIDMQQHKVVVIGNVSADALVKKLHKTGKHAEPWPEPAPPAAAADAPGGFPGSGGKKKKKKSKSKNPGNNKPADPAPTEGGSGPCPPDKAEGGGGPCDEASYGEHDKPEGDGGGGNGPAGAGDAHDGVAGGKVPPLAMTPQGPQPIAPAANGNGNGGGGKKKGKKGGGNGNGNPNPNASASANANGDGAGAIVEVHPPPDAPTKPAAGNSGPLTTVVDAGAYPPPPVAAMSYPGYCPAGVHPPAYVMTYSTAHPSSALRSSAYYHPMAGAAYTTAGGGAGGYFYSTAPVSAAPGSYYMFSEENANACSVM</sequence>
<keyword evidence="3" id="KW-0636">Prenylation</keyword>
<feature type="compositionally biased region" description="Gly residues" evidence="5">
    <location>
        <begin position="155"/>
        <end position="164"/>
    </location>
</feature>
<dbReference type="Pfam" id="PF00403">
    <property type="entry name" value="HMA"/>
    <property type="match status" value="1"/>
</dbReference>
<dbReference type="SUPFAM" id="SSF55008">
    <property type="entry name" value="HMA, heavy metal-associated domain"/>
    <property type="match status" value="1"/>
</dbReference>
<evidence type="ECO:0000256" key="1">
    <source>
        <dbReference type="ARBA" id="ARBA00022481"/>
    </source>
</evidence>
<dbReference type="PROSITE" id="PS50846">
    <property type="entry name" value="HMA_2"/>
    <property type="match status" value="1"/>
</dbReference>
<feature type="compositionally biased region" description="Low complexity" evidence="5">
    <location>
        <begin position="216"/>
        <end position="230"/>
    </location>
</feature>
<evidence type="ECO:0000313" key="7">
    <source>
        <dbReference type="EMBL" id="RLN28363.1"/>
    </source>
</evidence>
<comment type="similarity">
    <text evidence="4">Belongs to the HIPP family.</text>
</comment>
<proteinExistence type="inferred from homology"/>
<dbReference type="STRING" id="4540.A0A3L6SVD1"/>
<feature type="domain" description="HMA" evidence="6">
    <location>
        <begin position="13"/>
        <end position="76"/>
    </location>
</feature>
<dbReference type="OrthoDB" id="689350at2759"/>
<evidence type="ECO:0000259" key="6">
    <source>
        <dbReference type="PROSITE" id="PS50846"/>
    </source>
</evidence>
<dbReference type="Proteomes" id="UP000275267">
    <property type="component" value="Unassembled WGS sequence"/>
</dbReference>
<dbReference type="PANTHER" id="PTHR45868">
    <property type="entry name" value="HEAVY METAL-ASSOCIATED ISOPRENYLATED PLANT PROTEIN 33-RELATED"/>
    <property type="match status" value="1"/>
</dbReference>
<evidence type="ECO:0000256" key="4">
    <source>
        <dbReference type="ARBA" id="ARBA00024045"/>
    </source>
</evidence>
<dbReference type="GO" id="GO:0046872">
    <property type="term" value="F:metal ion binding"/>
    <property type="evidence" value="ECO:0007669"/>
    <property type="project" value="UniProtKB-KW"/>
</dbReference>
<evidence type="ECO:0000256" key="5">
    <source>
        <dbReference type="SAM" id="MobiDB-lite"/>
    </source>
</evidence>
<evidence type="ECO:0000256" key="2">
    <source>
        <dbReference type="ARBA" id="ARBA00022723"/>
    </source>
</evidence>
<dbReference type="PANTHER" id="PTHR45868:SF80">
    <property type="entry name" value="F15K9.8-RELATED"/>
    <property type="match status" value="1"/>
</dbReference>
<organism evidence="7 8">
    <name type="scientific">Panicum miliaceum</name>
    <name type="common">Proso millet</name>
    <name type="synonym">Broomcorn millet</name>
    <dbReference type="NCBI Taxonomy" id="4540"/>
    <lineage>
        <taxon>Eukaryota</taxon>
        <taxon>Viridiplantae</taxon>
        <taxon>Streptophyta</taxon>
        <taxon>Embryophyta</taxon>
        <taxon>Tracheophyta</taxon>
        <taxon>Spermatophyta</taxon>
        <taxon>Magnoliopsida</taxon>
        <taxon>Liliopsida</taxon>
        <taxon>Poales</taxon>
        <taxon>Poaceae</taxon>
        <taxon>PACMAD clade</taxon>
        <taxon>Panicoideae</taxon>
        <taxon>Panicodae</taxon>
        <taxon>Paniceae</taxon>
        <taxon>Panicinae</taxon>
        <taxon>Panicum</taxon>
        <taxon>Panicum sect. Panicum</taxon>
    </lineage>
</organism>
<protein>
    <submittedName>
        <fullName evidence="7">Glycine-rich cell wall structural protein 1.8-like</fullName>
    </submittedName>
</protein>